<evidence type="ECO:0000313" key="5">
    <source>
        <dbReference type="Proteomes" id="UP000499080"/>
    </source>
</evidence>
<evidence type="ECO:0000313" key="3">
    <source>
        <dbReference type="EMBL" id="GBN72078.1"/>
    </source>
</evidence>
<dbReference type="AlphaFoldDB" id="A0A4Y2R9W1"/>
<dbReference type="EMBL" id="BGPR01143284">
    <property type="protein sequence ID" value="GBN72045.1"/>
    <property type="molecule type" value="Genomic_DNA"/>
</dbReference>
<sequence>MACGLANLESLEVRTCGLWSVEFRLDALSNGKELIAFKWLGKSLGSARVNGCTDAVWPLPSPLTCDLFTGLMRETTDALTSPRTSSILPVPSMGK</sequence>
<organism evidence="2 5">
    <name type="scientific">Araneus ventricosus</name>
    <name type="common">Orbweaver spider</name>
    <name type="synonym">Epeira ventricosa</name>
    <dbReference type="NCBI Taxonomy" id="182803"/>
    <lineage>
        <taxon>Eukaryota</taxon>
        <taxon>Metazoa</taxon>
        <taxon>Ecdysozoa</taxon>
        <taxon>Arthropoda</taxon>
        <taxon>Chelicerata</taxon>
        <taxon>Arachnida</taxon>
        <taxon>Araneae</taxon>
        <taxon>Araneomorphae</taxon>
        <taxon>Entelegynae</taxon>
        <taxon>Araneoidea</taxon>
        <taxon>Araneidae</taxon>
        <taxon>Araneus</taxon>
    </lineage>
</organism>
<evidence type="ECO:0000313" key="1">
    <source>
        <dbReference type="EMBL" id="GBN72045.1"/>
    </source>
</evidence>
<comment type="caution">
    <text evidence="2">The sequence shown here is derived from an EMBL/GenBank/DDBJ whole genome shotgun (WGS) entry which is preliminary data.</text>
</comment>
<dbReference type="Proteomes" id="UP000499080">
    <property type="component" value="Unassembled WGS sequence"/>
</dbReference>
<evidence type="ECO:0000313" key="4">
    <source>
        <dbReference type="EMBL" id="GBN72096.1"/>
    </source>
</evidence>
<name>A0A4Y2R9W1_ARAVE</name>
<gene>
    <name evidence="3" type="ORF">AVEN_116273_1</name>
    <name evidence="4" type="ORF">AVEN_198605_1</name>
    <name evidence="1" type="ORF">AVEN_263438_1</name>
    <name evidence="2" type="ORF">AVEN_39141_1</name>
</gene>
<reference evidence="2 5" key="1">
    <citation type="journal article" date="2019" name="Sci. Rep.">
        <title>Orb-weaving spider Araneus ventricosus genome elucidates the spidroin gene catalogue.</title>
        <authorList>
            <person name="Kono N."/>
            <person name="Nakamura H."/>
            <person name="Ohtoshi R."/>
            <person name="Moran D.A.P."/>
            <person name="Shinohara A."/>
            <person name="Yoshida Y."/>
            <person name="Fujiwara M."/>
            <person name="Mori M."/>
            <person name="Tomita M."/>
            <person name="Arakawa K."/>
        </authorList>
    </citation>
    <scope>NUCLEOTIDE SEQUENCE [LARGE SCALE GENOMIC DNA]</scope>
</reference>
<protein>
    <submittedName>
        <fullName evidence="2">Uncharacterized protein</fullName>
    </submittedName>
</protein>
<accession>A0A4Y2R9W1</accession>
<dbReference type="EMBL" id="BGPR01143300">
    <property type="protein sequence ID" value="GBN72078.1"/>
    <property type="molecule type" value="Genomic_DNA"/>
</dbReference>
<dbReference type="EMBL" id="BGPR01143311">
    <property type="protein sequence ID" value="GBN72096.1"/>
    <property type="molecule type" value="Genomic_DNA"/>
</dbReference>
<dbReference type="EMBL" id="BGPR01143291">
    <property type="protein sequence ID" value="GBN72059.1"/>
    <property type="molecule type" value="Genomic_DNA"/>
</dbReference>
<proteinExistence type="predicted"/>
<evidence type="ECO:0000313" key="2">
    <source>
        <dbReference type="EMBL" id="GBN72059.1"/>
    </source>
</evidence>
<keyword evidence="5" id="KW-1185">Reference proteome</keyword>